<dbReference type="Gene3D" id="3.30.980.40">
    <property type="match status" value="1"/>
</dbReference>
<dbReference type="EMBL" id="LIZX01000015">
    <property type="protein sequence ID" value="KPJ69740.1"/>
    <property type="molecule type" value="Genomic_DNA"/>
</dbReference>
<dbReference type="Pfam" id="PF01580">
    <property type="entry name" value="FtsK_SpoIIIE"/>
    <property type="match status" value="1"/>
</dbReference>
<keyword evidence="11 15" id="KW-0472">Membrane</keyword>
<evidence type="ECO:0000256" key="1">
    <source>
        <dbReference type="ARBA" id="ARBA00004651"/>
    </source>
</evidence>
<dbReference type="InterPro" id="IPR036388">
    <property type="entry name" value="WH-like_DNA-bd_sf"/>
</dbReference>
<evidence type="ECO:0000256" key="6">
    <source>
        <dbReference type="ARBA" id="ARBA00022741"/>
    </source>
</evidence>
<dbReference type="SUPFAM" id="SSF52540">
    <property type="entry name" value="P-loop containing nucleoside triphosphate hydrolases"/>
    <property type="match status" value="1"/>
</dbReference>
<dbReference type="SUPFAM" id="SSF46785">
    <property type="entry name" value="Winged helix' DNA-binding domain"/>
    <property type="match status" value="1"/>
</dbReference>
<dbReference type="InterPro" id="IPR025199">
    <property type="entry name" value="FtsK_4TM"/>
</dbReference>
<feature type="transmembrane region" description="Helical" evidence="15">
    <location>
        <begin position="92"/>
        <end position="112"/>
    </location>
</feature>
<evidence type="ECO:0000313" key="17">
    <source>
        <dbReference type="EMBL" id="KPJ69740.1"/>
    </source>
</evidence>
<dbReference type="SMART" id="SM00843">
    <property type="entry name" value="Ftsk_gamma"/>
    <property type="match status" value="1"/>
</dbReference>
<keyword evidence="3" id="KW-1003">Cell membrane</keyword>
<dbReference type="PATRIC" id="fig|1703775.3.peg.3395"/>
<evidence type="ECO:0000256" key="13">
    <source>
        <dbReference type="ARBA" id="ARBA00024986"/>
    </source>
</evidence>
<dbReference type="PANTHER" id="PTHR22683">
    <property type="entry name" value="SPORULATION PROTEIN RELATED"/>
    <property type="match status" value="1"/>
</dbReference>
<keyword evidence="5 15" id="KW-0812">Transmembrane</keyword>
<keyword evidence="10" id="KW-0238">DNA-binding</keyword>
<dbReference type="InterPro" id="IPR050206">
    <property type="entry name" value="FtsK/SpoIIIE/SftA"/>
</dbReference>
<dbReference type="GO" id="GO:0005524">
    <property type="term" value="F:ATP binding"/>
    <property type="evidence" value="ECO:0007669"/>
    <property type="project" value="UniProtKB-UniRule"/>
</dbReference>
<dbReference type="GO" id="GO:0007059">
    <property type="term" value="P:chromosome segregation"/>
    <property type="evidence" value="ECO:0007669"/>
    <property type="project" value="UniProtKB-KW"/>
</dbReference>
<keyword evidence="8 14" id="KW-0067">ATP-binding</keyword>
<proteinExistence type="inferred from homology"/>
<evidence type="ECO:0000256" key="7">
    <source>
        <dbReference type="ARBA" id="ARBA00022829"/>
    </source>
</evidence>
<sequence length="740" mass="81881">MPPKAKNKRKVKEDKPKREIPSKFKQDITGILLLALAVFVFVSNQTTLTGLIGHFVVKTFLRSALGVGVFVLPFFIGLYGFILILRHEVKELAVRFIGLLIIFLTYITSAQYYAPNYFAEAERVYFQGAGGLIGFGTNYALMRTVGIWGSYIIITALGLIGILMVLNVTILNLVTFAYHLLRPEKEEGEEKEKEQEQAQEKKTIAAQFPLIKNMPVEEEVIPAPPPEPRPVVEFPFPKFETEGISSKAKVVSSDAPKKRYSKFKLPPIDLLDDPTTKEKQQAEKLRETTELRKKLLEEALRSFGVGARVVSIFQGPAVTRYELQPEPGVKVSKIANLADDIALNLAAQGVRIEAPVPGKSVVGIEVPNATVTPVRLKEIVKTKEFQNNPSKLFISIGKDLSGTPIFGDLSRMPHLLIAGTTGSGKSVCINSIIASVLLRARPDEVKMLMIDPKMVELSNYDGVPHLLAPVVTEPRRAAITFKEWVIKEMERRYRLFHEAGTRNIHAYNRKVGEEESLPYIMVIVDELADLMMVAATEVETAICRIAQMARATGIHLVIATQRPSVDVITGLIKANIPSRIAFAVATQVDSRVILDMSGAEKLLGRGDMLYNPIGAMKPIRAQGSFVTDKETERIIKYVKEQAEPEYLEEIVGIKPIELGEGGGEGEGGRDSLFGEVAQLIVESGQASTSYIQRKFRIGYNRAARLMDEMEAAGIVTAPEGENKPRKILASRETLKNLGFE</sequence>
<dbReference type="PANTHER" id="PTHR22683:SF41">
    <property type="entry name" value="DNA TRANSLOCASE FTSK"/>
    <property type="match status" value="1"/>
</dbReference>
<keyword evidence="4" id="KW-0132">Cell division</keyword>
<feature type="binding site" evidence="14">
    <location>
        <begin position="419"/>
        <end position="426"/>
    </location>
    <ligand>
        <name>ATP</name>
        <dbReference type="ChEBI" id="CHEBI:30616"/>
    </ligand>
</feature>
<dbReference type="InterPro" id="IPR041027">
    <property type="entry name" value="FtsK_alpha"/>
</dbReference>
<keyword evidence="9 15" id="KW-1133">Transmembrane helix</keyword>
<dbReference type="InterPro" id="IPR036259">
    <property type="entry name" value="MFS_trans_sf"/>
</dbReference>
<evidence type="ECO:0000256" key="11">
    <source>
        <dbReference type="ARBA" id="ARBA00023136"/>
    </source>
</evidence>
<dbReference type="GO" id="GO:0003677">
    <property type="term" value="F:DNA binding"/>
    <property type="evidence" value="ECO:0007669"/>
    <property type="project" value="UniProtKB-KW"/>
</dbReference>
<dbReference type="InterPro" id="IPR027417">
    <property type="entry name" value="P-loop_NTPase"/>
</dbReference>
<comment type="subcellular location">
    <subcellularLocation>
        <location evidence="1">Cell membrane</location>
        <topology evidence="1">Multi-pass membrane protein</topology>
    </subcellularLocation>
</comment>
<evidence type="ECO:0000256" key="8">
    <source>
        <dbReference type="ARBA" id="ARBA00022840"/>
    </source>
</evidence>
<keyword evidence="12" id="KW-0131">Cell cycle</keyword>
<evidence type="ECO:0000256" key="12">
    <source>
        <dbReference type="ARBA" id="ARBA00023306"/>
    </source>
</evidence>
<feature type="transmembrane region" description="Helical" evidence="15">
    <location>
        <begin position="63"/>
        <end position="85"/>
    </location>
</feature>
<accession>A0A0S7Y6J3</accession>
<feature type="transmembrane region" description="Helical" evidence="15">
    <location>
        <begin position="31"/>
        <end position="57"/>
    </location>
</feature>
<evidence type="ECO:0000256" key="10">
    <source>
        <dbReference type="ARBA" id="ARBA00023125"/>
    </source>
</evidence>
<comment type="caution">
    <text evidence="17">The sequence shown here is derived from an EMBL/GenBank/DDBJ whole genome shotgun (WGS) entry which is preliminary data.</text>
</comment>
<dbReference type="Pfam" id="PF17854">
    <property type="entry name" value="FtsK_alpha"/>
    <property type="match status" value="1"/>
</dbReference>
<dbReference type="Proteomes" id="UP000051861">
    <property type="component" value="Unassembled WGS sequence"/>
</dbReference>
<evidence type="ECO:0000256" key="5">
    <source>
        <dbReference type="ARBA" id="ARBA00022692"/>
    </source>
</evidence>
<evidence type="ECO:0000256" key="15">
    <source>
        <dbReference type="SAM" id="Phobius"/>
    </source>
</evidence>
<name>A0A0S7Y6J3_UNCSA</name>
<dbReference type="Pfam" id="PF13491">
    <property type="entry name" value="FtsK_4TM"/>
    <property type="match status" value="1"/>
</dbReference>
<dbReference type="InterPro" id="IPR036390">
    <property type="entry name" value="WH_DNA-bd_sf"/>
</dbReference>
<comment type="function">
    <text evidence="13">Essential cell division protein that coordinates cell division and chromosome segregation. The N-terminus is involved in assembly of the cell-division machinery. The C-terminus functions as a DNA motor that moves dsDNA in an ATP-dependent manner towards the dif recombination site, which is located within the replication terminus region. Required for activation of the Xer recombinase, allowing activation of chromosome unlinking by recombination.</text>
</comment>
<dbReference type="SUPFAM" id="SSF103473">
    <property type="entry name" value="MFS general substrate transporter"/>
    <property type="match status" value="1"/>
</dbReference>
<reference evidence="17 18" key="1">
    <citation type="journal article" date="2015" name="Microbiome">
        <title>Genomic resolution of linkages in carbon, nitrogen, and sulfur cycling among widespread estuary sediment bacteria.</title>
        <authorList>
            <person name="Baker B.J."/>
            <person name="Lazar C.S."/>
            <person name="Teske A.P."/>
            <person name="Dick G.J."/>
        </authorList>
    </citation>
    <scope>NUCLEOTIDE SEQUENCE [LARGE SCALE GENOMIC DNA]</scope>
    <source>
        <strain evidence="17">DG_54_3</strain>
    </source>
</reference>
<dbReference type="Gene3D" id="1.10.10.10">
    <property type="entry name" value="Winged helix-like DNA-binding domain superfamily/Winged helix DNA-binding domain"/>
    <property type="match status" value="1"/>
</dbReference>
<dbReference type="Gene3D" id="3.40.50.300">
    <property type="entry name" value="P-loop containing nucleotide triphosphate hydrolases"/>
    <property type="match status" value="1"/>
</dbReference>
<dbReference type="GO" id="GO:0051301">
    <property type="term" value="P:cell division"/>
    <property type="evidence" value="ECO:0007669"/>
    <property type="project" value="UniProtKB-KW"/>
</dbReference>
<dbReference type="InterPro" id="IPR018541">
    <property type="entry name" value="Ftsk_gamma"/>
</dbReference>
<evidence type="ECO:0000256" key="14">
    <source>
        <dbReference type="PROSITE-ProRule" id="PRU00289"/>
    </source>
</evidence>
<feature type="domain" description="FtsK" evidence="16">
    <location>
        <begin position="402"/>
        <end position="591"/>
    </location>
</feature>
<organism evidence="17 18">
    <name type="scientific">candidate division WOR-1 bacterium DG_54_3</name>
    <dbReference type="NCBI Taxonomy" id="1703775"/>
    <lineage>
        <taxon>Bacteria</taxon>
        <taxon>Bacillati</taxon>
        <taxon>Saganbacteria</taxon>
    </lineage>
</organism>
<evidence type="ECO:0000259" key="16">
    <source>
        <dbReference type="PROSITE" id="PS50901"/>
    </source>
</evidence>
<keyword evidence="6 14" id="KW-0547">Nucleotide-binding</keyword>
<dbReference type="PROSITE" id="PS50901">
    <property type="entry name" value="FTSK"/>
    <property type="match status" value="1"/>
</dbReference>
<evidence type="ECO:0000313" key="18">
    <source>
        <dbReference type="Proteomes" id="UP000051861"/>
    </source>
</evidence>
<comment type="similarity">
    <text evidence="2">Belongs to the FtsK/SpoIIIE/SftA family.</text>
</comment>
<dbReference type="InterPro" id="IPR002543">
    <property type="entry name" value="FtsK_dom"/>
</dbReference>
<feature type="transmembrane region" description="Helical" evidence="15">
    <location>
        <begin position="148"/>
        <end position="181"/>
    </location>
</feature>
<evidence type="ECO:0000256" key="9">
    <source>
        <dbReference type="ARBA" id="ARBA00022989"/>
    </source>
</evidence>
<dbReference type="GO" id="GO:0005886">
    <property type="term" value="C:plasma membrane"/>
    <property type="evidence" value="ECO:0007669"/>
    <property type="project" value="UniProtKB-SubCell"/>
</dbReference>
<evidence type="ECO:0000256" key="3">
    <source>
        <dbReference type="ARBA" id="ARBA00022475"/>
    </source>
</evidence>
<keyword evidence="7" id="KW-0159">Chromosome partition</keyword>
<feature type="transmembrane region" description="Helical" evidence="15">
    <location>
        <begin position="124"/>
        <end position="141"/>
    </location>
</feature>
<dbReference type="CDD" id="cd01127">
    <property type="entry name" value="TrwB_TraG_TraD_VirD4"/>
    <property type="match status" value="1"/>
</dbReference>
<protein>
    <recommendedName>
        <fullName evidence="16">FtsK domain-containing protein</fullName>
    </recommendedName>
</protein>
<gene>
    <name evidence="17" type="ORF">AMJ44_02680</name>
</gene>
<evidence type="ECO:0000256" key="2">
    <source>
        <dbReference type="ARBA" id="ARBA00006474"/>
    </source>
</evidence>
<evidence type="ECO:0000256" key="4">
    <source>
        <dbReference type="ARBA" id="ARBA00022618"/>
    </source>
</evidence>
<dbReference type="Pfam" id="PF09397">
    <property type="entry name" value="FtsK_gamma"/>
    <property type="match status" value="1"/>
</dbReference>
<dbReference type="AlphaFoldDB" id="A0A0S7Y6J3"/>